<comment type="caution">
    <text evidence="1">The sequence shown here is derived from an EMBL/GenBank/DDBJ whole genome shotgun (WGS) entry which is preliminary data.</text>
</comment>
<accession>A0A699ZPA3</accession>
<gene>
    <name evidence="1" type="ORF">HaLaN_17383</name>
</gene>
<reference evidence="1 2" key="1">
    <citation type="submission" date="2020-02" db="EMBL/GenBank/DDBJ databases">
        <title>Draft genome sequence of Haematococcus lacustris strain NIES-144.</title>
        <authorList>
            <person name="Morimoto D."/>
            <person name="Nakagawa S."/>
            <person name="Yoshida T."/>
            <person name="Sawayama S."/>
        </authorList>
    </citation>
    <scope>NUCLEOTIDE SEQUENCE [LARGE SCALE GENOMIC DNA]</scope>
    <source>
        <strain evidence="1 2">NIES-144</strain>
    </source>
</reference>
<dbReference type="AlphaFoldDB" id="A0A699ZPA3"/>
<proteinExistence type="predicted"/>
<evidence type="ECO:0000313" key="2">
    <source>
        <dbReference type="Proteomes" id="UP000485058"/>
    </source>
</evidence>
<name>A0A699ZPA3_HAELA</name>
<dbReference type="Proteomes" id="UP000485058">
    <property type="component" value="Unassembled WGS sequence"/>
</dbReference>
<protein>
    <recommendedName>
        <fullName evidence="3">F-box domain-containing protein</fullName>
    </recommendedName>
</protein>
<keyword evidence="2" id="KW-1185">Reference proteome</keyword>
<organism evidence="1 2">
    <name type="scientific">Haematococcus lacustris</name>
    <name type="common">Green alga</name>
    <name type="synonym">Haematococcus pluvialis</name>
    <dbReference type="NCBI Taxonomy" id="44745"/>
    <lineage>
        <taxon>Eukaryota</taxon>
        <taxon>Viridiplantae</taxon>
        <taxon>Chlorophyta</taxon>
        <taxon>core chlorophytes</taxon>
        <taxon>Chlorophyceae</taxon>
        <taxon>CS clade</taxon>
        <taxon>Chlamydomonadales</taxon>
        <taxon>Haematococcaceae</taxon>
        <taxon>Haematococcus</taxon>
    </lineage>
</organism>
<evidence type="ECO:0000313" key="1">
    <source>
        <dbReference type="EMBL" id="GFH20288.1"/>
    </source>
</evidence>
<evidence type="ECO:0008006" key="3">
    <source>
        <dbReference type="Google" id="ProtNLM"/>
    </source>
</evidence>
<sequence>MEYLQPLAQLQVLTMSYLDGLEGLTELLQALPQLHTLQLPAVTVWEQDLDTLLAATQITSIQLDTVGKSRTSYADAPCSWQRLELTWLREWTTFAYLPLHSLSQPLVLGELHIRVEDIADREVAAALHRLAYACKVPVQIKKVRLSMLSWDQQRTGPSVITPALLQQQRVDLAQLVALLQPLQSCFVGKVLPYKLYDITAADVLALAPVCRGCTHLELWYGSVEPSLEFWHQLVKLMPAVQKAMLIKIELPPVYQRPAATLYRQLADKVNKQLQL</sequence>
<dbReference type="EMBL" id="BLLF01001609">
    <property type="protein sequence ID" value="GFH20288.1"/>
    <property type="molecule type" value="Genomic_DNA"/>
</dbReference>